<dbReference type="Gene3D" id="3.40.190.80">
    <property type="match status" value="1"/>
</dbReference>
<gene>
    <name evidence="5" type="primary">cysQ_3</name>
    <name evidence="5" type="ORF">ERS672216_01309</name>
</gene>
<organism evidence="5 6">
    <name type="scientific">Campylobacter geochelonis</name>
    <dbReference type="NCBI Taxonomy" id="1780362"/>
    <lineage>
        <taxon>Bacteria</taxon>
        <taxon>Pseudomonadati</taxon>
        <taxon>Campylobacterota</taxon>
        <taxon>Epsilonproteobacteria</taxon>
        <taxon>Campylobacterales</taxon>
        <taxon>Campylobacteraceae</taxon>
        <taxon>Campylobacter</taxon>
    </lineage>
</organism>
<sequence length="256" mass="28283">MSELDIAIAAAKEAGEKILEFRELGFKQKLKSDNSIVTQADISSNEIITNHLSKTGIAICSEESIINDDISEYWLVDPLDGTANFVKNSNDFSILISLISSNKPILSVIYSPVYKQCMSCNGKNIFINGVEISNLRVDISPNILLSGMRKKVDESANLREKIRQNIDGDIISVGSGMKFYKLALGSAGIYIRNKVSHSWDIAAGDLIVQASGGVMVGIKDKKELQYDIKTLRNEPFIALSKENVKYLDKFLKIINS</sequence>
<evidence type="ECO:0000313" key="5">
    <source>
        <dbReference type="EMBL" id="CZE48235.1"/>
    </source>
</evidence>
<dbReference type="PROSITE" id="PS00630">
    <property type="entry name" value="IMP_2"/>
    <property type="match status" value="1"/>
</dbReference>
<evidence type="ECO:0000256" key="1">
    <source>
        <dbReference type="ARBA" id="ARBA00022723"/>
    </source>
</evidence>
<feature type="binding site" evidence="4">
    <location>
        <position position="80"/>
    </location>
    <ligand>
        <name>Mg(2+)</name>
        <dbReference type="ChEBI" id="CHEBI:18420"/>
        <label>1</label>
        <note>catalytic</note>
    </ligand>
</feature>
<comment type="cofactor">
    <cofactor evidence="4">
        <name>Mg(2+)</name>
        <dbReference type="ChEBI" id="CHEBI:18420"/>
    </cofactor>
</comment>
<dbReference type="InterPro" id="IPR000760">
    <property type="entry name" value="Inositol_monophosphatase-like"/>
</dbReference>
<evidence type="ECO:0000256" key="4">
    <source>
        <dbReference type="PIRSR" id="PIRSR600760-2"/>
    </source>
</evidence>
<accession>A0A128EH79</accession>
<dbReference type="PANTHER" id="PTHR20854:SF4">
    <property type="entry name" value="INOSITOL-1-MONOPHOSPHATASE-RELATED"/>
    <property type="match status" value="1"/>
</dbReference>
<dbReference type="Proteomes" id="UP000069632">
    <property type="component" value="Unassembled WGS sequence"/>
</dbReference>
<feature type="binding site" evidence="4">
    <location>
        <position position="200"/>
    </location>
    <ligand>
        <name>Mg(2+)</name>
        <dbReference type="ChEBI" id="CHEBI:18420"/>
        <label>1</label>
        <note>catalytic</note>
    </ligand>
</feature>
<dbReference type="OrthoDB" id="9785695at2"/>
<feature type="binding site" evidence="4">
    <location>
        <position position="79"/>
    </location>
    <ligand>
        <name>Mg(2+)</name>
        <dbReference type="ChEBI" id="CHEBI:18420"/>
        <label>1</label>
        <note>catalytic</note>
    </ligand>
</feature>
<evidence type="ECO:0000256" key="2">
    <source>
        <dbReference type="ARBA" id="ARBA00022801"/>
    </source>
</evidence>
<dbReference type="RefSeq" id="WP_075540324.1">
    <property type="nucleotide sequence ID" value="NZ_CP053844.1"/>
</dbReference>
<dbReference type="GO" id="GO:0046872">
    <property type="term" value="F:metal ion binding"/>
    <property type="evidence" value="ECO:0007669"/>
    <property type="project" value="UniProtKB-KW"/>
</dbReference>
<dbReference type="PRINTS" id="PR00377">
    <property type="entry name" value="IMPHPHTASES"/>
</dbReference>
<proteinExistence type="predicted"/>
<dbReference type="Pfam" id="PF00459">
    <property type="entry name" value="Inositol_P"/>
    <property type="match status" value="1"/>
</dbReference>
<protein>
    <submittedName>
        <fullName evidence="5">3'(2'),5'-bisphosphate nucleotidase</fullName>
        <ecNumber evidence="5">3.1.3.7</ecNumber>
    </submittedName>
</protein>
<keyword evidence="2 5" id="KW-0378">Hydrolase</keyword>
<evidence type="ECO:0000256" key="3">
    <source>
        <dbReference type="ARBA" id="ARBA00022842"/>
    </source>
</evidence>
<feature type="binding site" evidence="4">
    <location>
        <position position="62"/>
    </location>
    <ligand>
        <name>Mg(2+)</name>
        <dbReference type="ChEBI" id="CHEBI:18420"/>
        <label>1</label>
        <note>catalytic</note>
    </ligand>
</feature>
<dbReference type="EC" id="3.1.3.7" evidence="5"/>
<dbReference type="SUPFAM" id="SSF56655">
    <property type="entry name" value="Carbohydrate phosphatase"/>
    <property type="match status" value="1"/>
</dbReference>
<dbReference type="PROSITE" id="PS00629">
    <property type="entry name" value="IMP_1"/>
    <property type="match status" value="1"/>
</dbReference>
<dbReference type="GO" id="GO:0008934">
    <property type="term" value="F:inositol monophosphate 1-phosphatase activity"/>
    <property type="evidence" value="ECO:0007669"/>
    <property type="project" value="TreeGrafter"/>
</dbReference>
<dbReference type="EMBL" id="FIZP01000006">
    <property type="protein sequence ID" value="CZE48235.1"/>
    <property type="molecule type" value="Genomic_DNA"/>
</dbReference>
<dbReference type="PANTHER" id="PTHR20854">
    <property type="entry name" value="INOSITOL MONOPHOSPHATASE"/>
    <property type="match status" value="1"/>
</dbReference>
<keyword evidence="3 4" id="KW-0460">Magnesium</keyword>
<dbReference type="GO" id="GO:0007165">
    <property type="term" value="P:signal transduction"/>
    <property type="evidence" value="ECO:0007669"/>
    <property type="project" value="TreeGrafter"/>
</dbReference>
<keyword evidence="6" id="KW-1185">Reference proteome</keyword>
<dbReference type="Gene3D" id="3.30.540.10">
    <property type="entry name" value="Fructose-1,6-Bisphosphatase, subunit A, domain 1"/>
    <property type="match status" value="1"/>
</dbReference>
<dbReference type="GO" id="GO:0046854">
    <property type="term" value="P:phosphatidylinositol phosphate biosynthetic process"/>
    <property type="evidence" value="ECO:0007669"/>
    <property type="project" value="InterPro"/>
</dbReference>
<dbReference type="InterPro" id="IPR020550">
    <property type="entry name" value="Inositol_monophosphatase_CS"/>
</dbReference>
<feature type="binding site" evidence="4">
    <location>
        <position position="77"/>
    </location>
    <ligand>
        <name>Mg(2+)</name>
        <dbReference type="ChEBI" id="CHEBI:18420"/>
        <label>1</label>
        <note>catalytic</note>
    </ligand>
</feature>
<name>A0A128EH79_9BACT</name>
<dbReference type="AlphaFoldDB" id="A0A128EH79"/>
<dbReference type="InterPro" id="IPR020583">
    <property type="entry name" value="Inositol_monoP_metal-BS"/>
</dbReference>
<evidence type="ECO:0000313" key="6">
    <source>
        <dbReference type="Proteomes" id="UP000069632"/>
    </source>
</evidence>
<keyword evidence="1 4" id="KW-0479">Metal-binding</keyword>
<dbReference type="GO" id="GO:0006020">
    <property type="term" value="P:inositol metabolic process"/>
    <property type="evidence" value="ECO:0007669"/>
    <property type="project" value="TreeGrafter"/>
</dbReference>
<reference evidence="5 6" key="1">
    <citation type="submission" date="2016-02" db="EMBL/GenBank/DDBJ databases">
        <authorList>
            <consortium name="Pathogen Informatics"/>
        </authorList>
    </citation>
    <scope>NUCLEOTIDE SEQUENCE [LARGE SCALE GENOMIC DNA]</scope>
    <source>
        <strain evidence="5 6">RC20</strain>
    </source>
</reference>
<dbReference type="GO" id="GO:0008441">
    <property type="term" value="F:3'(2'),5'-bisphosphate nucleotidase activity"/>
    <property type="evidence" value="ECO:0007669"/>
    <property type="project" value="UniProtKB-EC"/>
</dbReference>